<keyword evidence="2" id="KW-0472">Membrane</keyword>
<evidence type="ECO:0000256" key="1">
    <source>
        <dbReference type="SAM" id="MobiDB-lite"/>
    </source>
</evidence>
<evidence type="ECO:0000256" key="2">
    <source>
        <dbReference type="SAM" id="Phobius"/>
    </source>
</evidence>
<keyword evidence="4" id="KW-1185">Reference proteome</keyword>
<dbReference type="Proteomes" id="UP001305647">
    <property type="component" value="Unassembled WGS sequence"/>
</dbReference>
<comment type="caution">
    <text evidence="3">The sequence shown here is derived from an EMBL/GenBank/DDBJ whole genome shotgun (WGS) entry which is preliminary data.</text>
</comment>
<feature type="transmembrane region" description="Helical" evidence="2">
    <location>
        <begin position="55"/>
        <end position="78"/>
    </location>
</feature>
<feature type="region of interest" description="Disordered" evidence="1">
    <location>
        <begin position="1"/>
        <end position="36"/>
    </location>
</feature>
<proteinExistence type="predicted"/>
<dbReference type="AlphaFoldDB" id="A0AAN6Q456"/>
<reference evidence="3" key="1">
    <citation type="journal article" date="2023" name="Mol. Phylogenet. Evol.">
        <title>Genome-scale phylogeny and comparative genomics of the fungal order Sordariales.</title>
        <authorList>
            <person name="Hensen N."/>
            <person name="Bonometti L."/>
            <person name="Westerberg I."/>
            <person name="Brannstrom I.O."/>
            <person name="Guillou S."/>
            <person name="Cros-Aarteil S."/>
            <person name="Calhoun S."/>
            <person name="Haridas S."/>
            <person name="Kuo A."/>
            <person name="Mondo S."/>
            <person name="Pangilinan J."/>
            <person name="Riley R."/>
            <person name="LaButti K."/>
            <person name="Andreopoulos B."/>
            <person name="Lipzen A."/>
            <person name="Chen C."/>
            <person name="Yan M."/>
            <person name="Daum C."/>
            <person name="Ng V."/>
            <person name="Clum A."/>
            <person name="Steindorff A."/>
            <person name="Ohm R.A."/>
            <person name="Martin F."/>
            <person name="Silar P."/>
            <person name="Natvig D.O."/>
            <person name="Lalanne C."/>
            <person name="Gautier V."/>
            <person name="Ament-Velasquez S.L."/>
            <person name="Kruys A."/>
            <person name="Hutchinson M.I."/>
            <person name="Powell A.J."/>
            <person name="Barry K."/>
            <person name="Miller A.N."/>
            <person name="Grigoriev I.V."/>
            <person name="Debuchy R."/>
            <person name="Gladieux P."/>
            <person name="Hiltunen Thoren M."/>
            <person name="Johannesson H."/>
        </authorList>
    </citation>
    <scope>NUCLEOTIDE SEQUENCE</scope>
    <source>
        <strain evidence="3">CBS 757.83</strain>
    </source>
</reference>
<organism evidence="3 4">
    <name type="scientific">Parathielavia hyrcaniae</name>
    <dbReference type="NCBI Taxonomy" id="113614"/>
    <lineage>
        <taxon>Eukaryota</taxon>
        <taxon>Fungi</taxon>
        <taxon>Dikarya</taxon>
        <taxon>Ascomycota</taxon>
        <taxon>Pezizomycotina</taxon>
        <taxon>Sordariomycetes</taxon>
        <taxon>Sordariomycetidae</taxon>
        <taxon>Sordariales</taxon>
        <taxon>Chaetomiaceae</taxon>
        <taxon>Parathielavia</taxon>
    </lineage>
</organism>
<feature type="transmembrane region" description="Helical" evidence="2">
    <location>
        <begin position="149"/>
        <end position="170"/>
    </location>
</feature>
<name>A0AAN6Q456_9PEZI</name>
<keyword evidence="2" id="KW-1133">Transmembrane helix</keyword>
<reference evidence="3" key="2">
    <citation type="submission" date="2023-05" db="EMBL/GenBank/DDBJ databases">
        <authorList>
            <consortium name="Lawrence Berkeley National Laboratory"/>
            <person name="Steindorff A."/>
            <person name="Hensen N."/>
            <person name="Bonometti L."/>
            <person name="Westerberg I."/>
            <person name="Brannstrom I.O."/>
            <person name="Guillou S."/>
            <person name="Cros-Aarteil S."/>
            <person name="Calhoun S."/>
            <person name="Haridas S."/>
            <person name="Kuo A."/>
            <person name="Mondo S."/>
            <person name="Pangilinan J."/>
            <person name="Riley R."/>
            <person name="Labutti K."/>
            <person name="Andreopoulos B."/>
            <person name="Lipzen A."/>
            <person name="Chen C."/>
            <person name="Yanf M."/>
            <person name="Daum C."/>
            <person name="Ng V."/>
            <person name="Clum A."/>
            <person name="Ohm R."/>
            <person name="Martin F."/>
            <person name="Silar P."/>
            <person name="Natvig D."/>
            <person name="Lalanne C."/>
            <person name="Gautier V."/>
            <person name="Ament-Velasquez S.L."/>
            <person name="Kruys A."/>
            <person name="Hutchinson M.I."/>
            <person name="Powell A.J."/>
            <person name="Barry K."/>
            <person name="Miller A.N."/>
            <person name="Grigoriev I.V."/>
            <person name="Debuchy R."/>
            <person name="Gladieux P."/>
            <person name="Thoren M.H."/>
            <person name="Johannesson H."/>
        </authorList>
    </citation>
    <scope>NUCLEOTIDE SEQUENCE</scope>
    <source>
        <strain evidence="3">CBS 757.83</strain>
    </source>
</reference>
<evidence type="ECO:0000313" key="3">
    <source>
        <dbReference type="EMBL" id="KAK4101914.1"/>
    </source>
</evidence>
<evidence type="ECO:0000313" key="4">
    <source>
        <dbReference type="Proteomes" id="UP001305647"/>
    </source>
</evidence>
<dbReference type="EMBL" id="MU863633">
    <property type="protein sequence ID" value="KAK4101914.1"/>
    <property type="molecule type" value="Genomic_DNA"/>
</dbReference>
<gene>
    <name evidence="3" type="ORF">N658DRAFT_495850</name>
</gene>
<feature type="transmembrane region" description="Helical" evidence="2">
    <location>
        <begin position="123"/>
        <end position="143"/>
    </location>
</feature>
<feature type="transmembrane region" description="Helical" evidence="2">
    <location>
        <begin position="90"/>
        <end position="111"/>
    </location>
</feature>
<feature type="compositionally biased region" description="Low complexity" evidence="1">
    <location>
        <begin position="13"/>
        <end position="31"/>
    </location>
</feature>
<accession>A0AAN6Q456</accession>
<sequence>MSSIQSNLEPDPSGDNNGNNGVSSSSNNHSHGAPHVEDLEPAHARKPIEPEAITPAWAVLSKVAFLVYISLMMAYLFLSGQGPGEDRGRINTARLIVLVLWMVNSGVLFLCHGQYLTRHKREIASAFFISAVGLHYLVGAGEAALADTIGVVMVCIVIATLCPGLLRLWLWPLGMASSP</sequence>
<keyword evidence="2" id="KW-0812">Transmembrane</keyword>
<protein>
    <submittedName>
        <fullName evidence="3">Uncharacterized protein</fullName>
    </submittedName>
</protein>